<name>A0A7C8IAB0_9PLEO</name>
<keyword evidence="2" id="KW-1133">Transmembrane helix</keyword>
<feature type="compositionally biased region" description="Polar residues" evidence="1">
    <location>
        <begin position="286"/>
        <end position="302"/>
    </location>
</feature>
<keyword evidence="5" id="KW-1185">Reference proteome</keyword>
<evidence type="ECO:0000256" key="1">
    <source>
        <dbReference type="SAM" id="MobiDB-lite"/>
    </source>
</evidence>
<evidence type="ECO:0000256" key="3">
    <source>
        <dbReference type="SAM" id="SignalP"/>
    </source>
</evidence>
<evidence type="ECO:0000256" key="2">
    <source>
        <dbReference type="SAM" id="Phobius"/>
    </source>
</evidence>
<keyword evidence="2" id="KW-0812">Transmembrane</keyword>
<feature type="region of interest" description="Disordered" evidence="1">
    <location>
        <begin position="189"/>
        <end position="302"/>
    </location>
</feature>
<dbReference type="EMBL" id="JAADJZ010000008">
    <property type="protein sequence ID" value="KAF2873266.1"/>
    <property type="molecule type" value="Genomic_DNA"/>
</dbReference>
<feature type="transmembrane region" description="Helical" evidence="2">
    <location>
        <begin position="331"/>
        <end position="353"/>
    </location>
</feature>
<feature type="compositionally biased region" description="Low complexity" evidence="1">
    <location>
        <begin position="203"/>
        <end position="266"/>
    </location>
</feature>
<feature type="compositionally biased region" description="Polar residues" evidence="1">
    <location>
        <begin position="189"/>
        <end position="201"/>
    </location>
</feature>
<protein>
    <recommendedName>
        <fullName evidence="6">Phosphatidylethanolamine-binding protein</fullName>
    </recommendedName>
</protein>
<evidence type="ECO:0000313" key="4">
    <source>
        <dbReference type="EMBL" id="KAF2873266.1"/>
    </source>
</evidence>
<reference evidence="4 5" key="1">
    <citation type="submission" date="2020-01" db="EMBL/GenBank/DDBJ databases">
        <authorList>
            <consortium name="DOE Joint Genome Institute"/>
            <person name="Haridas S."/>
            <person name="Albert R."/>
            <person name="Binder M."/>
            <person name="Bloem J."/>
            <person name="Labutti K."/>
            <person name="Salamov A."/>
            <person name="Andreopoulos B."/>
            <person name="Baker S.E."/>
            <person name="Barry K."/>
            <person name="Bills G."/>
            <person name="Bluhm B.H."/>
            <person name="Cannon C."/>
            <person name="Castanera R."/>
            <person name="Culley D.E."/>
            <person name="Daum C."/>
            <person name="Ezra D."/>
            <person name="Gonzalez J.B."/>
            <person name="Henrissat B."/>
            <person name="Kuo A."/>
            <person name="Liang C."/>
            <person name="Lipzen A."/>
            <person name="Lutzoni F."/>
            <person name="Magnuson J."/>
            <person name="Mondo S."/>
            <person name="Nolan M."/>
            <person name="Ohm R."/>
            <person name="Pangilinan J."/>
            <person name="Park H.-J.H."/>
            <person name="Ramirez L."/>
            <person name="Alfaro M."/>
            <person name="Sun H."/>
            <person name="Tritt A."/>
            <person name="Yoshinaga Y."/>
            <person name="Zwiers L.-H.L."/>
            <person name="Turgeon B.G."/>
            <person name="Goodwin S.B."/>
            <person name="Spatafora J.W."/>
            <person name="Crous P.W."/>
            <person name="Grigoriev I.V."/>
        </authorList>
    </citation>
    <scope>NUCLEOTIDE SEQUENCE [LARGE SCALE GENOMIC DNA]</scope>
    <source>
        <strain evidence="4 5">CBS 611.86</strain>
    </source>
</reference>
<accession>A0A7C8IAB0</accession>
<feature type="signal peptide" evidence="3">
    <location>
        <begin position="1"/>
        <end position="21"/>
    </location>
</feature>
<proteinExistence type="predicted"/>
<sequence length="354" mass="36115">MLSKIFRRAALAAAVVQVAIAQSTIPQDLSSVFSTSTDVQVSFTGEAQNGFQDGTEFSKEEVAQVPEFALGDSSGISTSARYTILMVDTTCDDARKLHYAKANFQVSQGVKIESEAEPALTYAAPGSFGETGDDRKYTFLMYNHPRQAEVSDLKLPEGDEAFDAKKFQDDNGFKDPVAGLGMVVKLGGQSSCDGSSSNPTLDTPESSSAAVSSAAPSATPSATPSAAPSATPSVSPSAEPTSSVVASATDAPEAPASTPEASQPPAGEEDTPSASGSVRKPAVATSVVQSNGPSSPSSTVFLTSVQPDAPIASGNATTPTRPTPAEQTVNAASALSLGATVLVPVMAFAGFFAW</sequence>
<gene>
    <name evidence="4" type="ORF">BDV95DRAFT_627972</name>
</gene>
<keyword evidence="3" id="KW-0732">Signal</keyword>
<feature type="chain" id="PRO_5028954940" description="Phosphatidylethanolamine-binding protein" evidence="3">
    <location>
        <begin position="22"/>
        <end position="354"/>
    </location>
</feature>
<dbReference type="SUPFAM" id="SSF49777">
    <property type="entry name" value="PEBP-like"/>
    <property type="match status" value="1"/>
</dbReference>
<dbReference type="Gene3D" id="3.90.280.10">
    <property type="entry name" value="PEBP-like"/>
    <property type="match status" value="1"/>
</dbReference>
<dbReference type="InterPro" id="IPR036610">
    <property type="entry name" value="PEBP-like_sf"/>
</dbReference>
<comment type="caution">
    <text evidence="4">The sequence shown here is derived from an EMBL/GenBank/DDBJ whole genome shotgun (WGS) entry which is preliminary data.</text>
</comment>
<evidence type="ECO:0000313" key="5">
    <source>
        <dbReference type="Proteomes" id="UP000481861"/>
    </source>
</evidence>
<organism evidence="4 5">
    <name type="scientific">Massariosphaeria phaeospora</name>
    <dbReference type="NCBI Taxonomy" id="100035"/>
    <lineage>
        <taxon>Eukaryota</taxon>
        <taxon>Fungi</taxon>
        <taxon>Dikarya</taxon>
        <taxon>Ascomycota</taxon>
        <taxon>Pezizomycotina</taxon>
        <taxon>Dothideomycetes</taxon>
        <taxon>Pleosporomycetidae</taxon>
        <taxon>Pleosporales</taxon>
        <taxon>Pleosporales incertae sedis</taxon>
        <taxon>Massariosphaeria</taxon>
    </lineage>
</organism>
<dbReference type="Proteomes" id="UP000481861">
    <property type="component" value="Unassembled WGS sequence"/>
</dbReference>
<dbReference type="AlphaFoldDB" id="A0A7C8IAB0"/>
<evidence type="ECO:0008006" key="6">
    <source>
        <dbReference type="Google" id="ProtNLM"/>
    </source>
</evidence>
<keyword evidence="2" id="KW-0472">Membrane</keyword>
<dbReference type="OrthoDB" id="5231984at2759"/>